<organism evidence="17 18">
    <name type="scientific">Rhodosorus marinus</name>
    <dbReference type="NCBI Taxonomy" id="101924"/>
    <lineage>
        <taxon>Eukaryota</taxon>
        <taxon>Rhodophyta</taxon>
        <taxon>Stylonematophyceae</taxon>
        <taxon>Stylonematales</taxon>
        <taxon>Stylonemataceae</taxon>
        <taxon>Rhodosorus</taxon>
    </lineage>
</organism>
<feature type="compositionally biased region" description="Polar residues" evidence="15">
    <location>
        <begin position="133"/>
        <end position="149"/>
    </location>
</feature>
<evidence type="ECO:0000256" key="7">
    <source>
        <dbReference type="ARBA" id="ARBA00022723"/>
    </source>
</evidence>
<dbReference type="AlphaFoldDB" id="A0AAV8UN88"/>
<evidence type="ECO:0000256" key="8">
    <source>
        <dbReference type="ARBA" id="ARBA00022741"/>
    </source>
</evidence>
<feature type="region of interest" description="Disordered" evidence="15">
    <location>
        <begin position="131"/>
        <end position="150"/>
    </location>
</feature>
<evidence type="ECO:0000256" key="9">
    <source>
        <dbReference type="ARBA" id="ARBA00022801"/>
    </source>
</evidence>
<sequence length="741" mass="79831">MAFLVSVSGGTARSTVLRTSTKPNGIEGAKGVSRASVKMSAEAGKTSFGFENVRGRMMNLIESKVAETRASAQAWTSENGNVLSSDNAKVATMALLSAMVFSCAPVTPVLAADTATSPTIMQQSLQVADKETSASAKTQLADNGQQKNGPQRWRYSKFIDAVEHDQVEKVTFSADGQRLLAVDVDGNRFRLDALPNDPNLLKTLTEHKVDVTVLPQQEENGAVSFLQSLIFPAILFGGIFLLSRGQGGGGGMPGPGGMNPMEMGRSKAKFQLTPETGVQFADVAGCDGAKLELQEVVTFLKEPDTFSELGAKIPRGVILEGPPGTGKTLLARAVAGEAGVPFFSISGSEFVEMFIGVGASRVRDLFGQAKKNAPCIIFIDEIDAVGRQRGAGIAGGNDEREQTLNQILVEMDGFEGNNGVIVIAATNRADILDQALLRPGRFDRRIIVDLPDFKGRVNILKVHCRGKPLGPDVDIEMIARRTPGFSGASLQNMMNEAAIYTARRDKTEISMEEIDDAIERVTLGLERKSQAMSEENKELVAYHEAGHAIVGAMTPDYDQVAKITIIPRGGAGGVTFFAPNEDRVDSGLYSKQFLESQLAVALGGRLAEEIVYGEGDVTNGASNDLQQVSRIARQMITQFGFSEEIGQMALDDSDPGNPFLGRQMAQGGAPMSMSLRAQVDDEVRRLVKNAYQRARTVLLENRDLLDATAKLLVENETMSSEEFQRLVATYEKVEMMPYSPL</sequence>
<dbReference type="Pfam" id="PF00004">
    <property type="entry name" value="AAA"/>
    <property type="match status" value="1"/>
</dbReference>
<dbReference type="Gene3D" id="1.20.58.760">
    <property type="entry name" value="Peptidase M41"/>
    <property type="match status" value="1"/>
</dbReference>
<dbReference type="Pfam" id="PF06480">
    <property type="entry name" value="FtsH_ext"/>
    <property type="match status" value="1"/>
</dbReference>
<evidence type="ECO:0000313" key="18">
    <source>
        <dbReference type="Proteomes" id="UP001157974"/>
    </source>
</evidence>
<keyword evidence="9" id="KW-0378">Hydrolase</keyword>
<dbReference type="InterPro" id="IPR000642">
    <property type="entry name" value="Peptidase_M41"/>
</dbReference>
<dbReference type="PANTHER" id="PTHR23076:SF113">
    <property type="entry name" value="ATP-DEPENDENT ZINC METALLOPROTEASE FTSH 1, CHLOROPLASTIC-RELATED"/>
    <property type="match status" value="1"/>
</dbReference>
<proteinExistence type="inferred from homology"/>
<dbReference type="Gene3D" id="3.40.50.300">
    <property type="entry name" value="P-loop containing nucleotide triphosphate hydrolases"/>
    <property type="match status" value="1"/>
</dbReference>
<dbReference type="FunFam" id="1.20.58.760:FF:000001">
    <property type="entry name" value="ATP-dependent zinc metalloprotease FtsH"/>
    <property type="match status" value="1"/>
</dbReference>
<dbReference type="GO" id="GO:0009535">
    <property type="term" value="C:chloroplast thylakoid membrane"/>
    <property type="evidence" value="ECO:0007669"/>
    <property type="project" value="TreeGrafter"/>
</dbReference>
<dbReference type="FunFam" id="1.10.8.60:FF:000001">
    <property type="entry name" value="ATP-dependent zinc metalloprotease FtsH"/>
    <property type="match status" value="1"/>
</dbReference>
<feature type="domain" description="AAA+ ATPase" evidence="16">
    <location>
        <begin position="313"/>
        <end position="452"/>
    </location>
</feature>
<evidence type="ECO:0000259" key="16">
    <source>
        <dbReference type="SMART" id="SM00382"/>
    </source>
</evidence>
<dbReference type="PANTHER" id="PTHR23076">
    <property type="entry name" value="METALLOPROTEASE M41 FTSH"/>
    <property type="match status" value="1"/>
</dbReference>
<dbReference type="InterPro" id="IPR005936">
    <property type="entry name" value="FtsH"/>
</dbReference>
<dbReference type="PROSITE" id="PS00674">
    <property type="entry name" value="AAA"/>
    <property type="match status" value="1"/>
</dbReference>
<dbReference type="Gene3D" id="3.30.720.210">
    <property type="match status" value="1"/>
</dbReference>
<comment type="caution">
    <text evidence="17">The sequence shown here is derived from an EMBL/GenBank/DDBJ whole genome shotgun (WGS) entry which is preliminary data.</text>
</comment>
<dbReference type="Pfam" id="PF01434">
    <property type="entry name" value="Peptidase_M41"/>
    <property type="match status" value="1"/>
</dbReference>
<keyword evidence="11" id="KW-0067">ATP-binding</keyword>
<comment type="similarity">
    <text evidence="3">In the C-terminal section; belongs to the peptidase M41 family.</text>
</comment>
<dbReference type="GO" id="GO:0004176">
    <property type="term" value="F:ATP-dependent peptidase activity"/>
    <property type="evidence" value="ECO:0007669"/>
    <property type="project" value="InterPro"/>
</dbReference>
<keyword evidence="6" id="KW-0812">Transmembrane</keyword>
<evidence type="ECO:0000256" key="1">
    <source>
        <dbReference type="ARBA" id="ARBA00001947"/>
    </source>
</evidence>
<dbReference type="InterPro" id="IPR011546">
    <property type="entry name" value="Pept_M41_FtsH_extracell"/>
</dbReference>
<dbReference type="InterPro" id="IPR003960">
    <property type="entry name" value="ATPase_AAA_CS"/>
</dbReference>
<evidence type="ECO:0000256" key="15">
    <source>
        <dbReference type="SAM" id="MobiDB-lite"/>
    </source>
</evidence>
<evidence type="ECO:0000256" key="4">
    <source>
        <dbReference type="ARBA" id="ARBA00010550"/>
    </source>
</evidence>
<evidence type="ECO:0000256" key="10">
    <source>
        <dbReference type="ARBA" id="ARBA00022833"/>
    </source>
</evidence>
<dbReference type="GO" id="GO:0004222">
    <property type="term" value="F:metalloendopeptidase activity"/>
    <property type="evidence" value="ECO:0007669"/>
    <property type="project" value="InterPro"/>
</dbReference>
<dbReference type="GO" id="GO:0005524">
    <property type="term" value="F:ATP binding"/>
    <property type="evidence" value="ECO:0007669"/>
    <property type="project" value="UniProtKB-KW"/>
</dbReference>
<accession>A0AAV8UN88</accession>
<dbReference type="HAMAP" id="MF_01458">
    <property type="entry name" value="FtsH"/>
    <property type="match status" value="1"/>
</dbReference>
<dbReference type="Gene3D" id="1.10.8.60">
    <property type="match status" value="1"/>
</dbReference>
<keyword evidence="18" id="KW-1185">Reference proteome</keyword>
<dbReference type="SUPFAM" id="SSF140990">
    <property type="entry name" value="FtsH protease domain-like"/>
    <property type="match status" value="1"/>
</dbReference>
<dbReference type="InterPro" id="IPR027417">
    <property type="entry name" value="P-loop_NTPase"/>
</dbReference>
<dbReference type="Proteomes" id="UP001157974">
    <property type="component" value="Unassembled WGS sequence"/>
</dbReference>
<comment type="similarity">
    <text evidence="4">In the N-terminal section; belongs to the AAA ATPase family.</text>
</comment>
<evidence type="ECO:0000256" key="6">
    <source>
        <dbReference type="ARBA" id="ARBA00022692"/>
    </source>
</evidence>
<dbReference type="NCBIfam" id="TIGR01241">
    <property type="entry name" value="FtsH_fam"/>
    <property type="match status" value="1"/>
</dbReference>
<dbReference type="Pfam" id="PF17862">
    <property type="entry name" value="AAA_lid_3"/>
    <property type="match status" value="1"/>
</dbReference>
<comment type="subcellular location">
    <subcellularLocation>
        <location evidence="2">Membrane</location>
    </subcellularLocation>
</comment>
<keyword evidence="12" id="KW-1133">Transmembrane helix</keyword>
<evidence type="ECO:0000256" key="5">
    <source>
        <dbReference type="ARBA" id="ARBA00022670"/>
    </source>
</evidence>
<dbReference type="GO" id="GO:0010304">
    <property type="term" value="P:PSII associated light-harvesting complex II catabolic process"/>
    <property type="evidence" value="ECO:0007669"/>
    <property type="project" value="UniProtKB-ARBA"/>
</dbReference>
<dbReference type="InterPro" id="IPR037219">
    <property type="entry name" value="Peptidase_M41-like"/>
</dbReference>
<reference evidence="17 18" key="1">
    <citation type="journal article" date="2023" name="Nat. Commun.">
        <title>Origin of minicircular mitochondrial genomes in red algae.</title>
        <authorList>
            <person name="Lee Y."/>
            <person name="Cho C.H."/>
            <person name="Lee Y.M."/>
            <person name="Park S.I."/>
            <person name="Yang J.H."/>
            <person name="West J.A."/>
            <person name="Bhattacharya D."/>
            <person name="Yoon H.S."/>
        </authorList>
    </citation>
    <scope>NUCLEOTIDE SEQUENCE [LARGE SCALE GENOMIC DNA]</scope>
    <source>
        <strain evidence="17 18">CCMP1338</strain>
        <tissue evidence="17">Whole cell</tissue>
    </source>
</reference>
<evidence type="ECO:0000256" key="13">
    <source>
        <dbReference type="ARBA" id="ARBA00023049"/>
    </source>
</evidence>
<keyword evidence="5" id="KW-0645">Protease</keyword>
<evidence type="ECO:0000256" key="3">
    <source>
        <dbReference type="ARBA" id="ARBA00010044"/>
    </source>
</evidence>
<dbReference type="GO" id="GO:0016887">
    <property type="term" value="F:ATP hydrolysis activity"/>
    <property type="evidence" value="ECO:0007669"/>
    <property type="project" value="InterPro"/>
</dbReference>
<evidence type="ECO:0000256" key="2">
    <source>
        <dbReference type="ARBA" id="ARBA00004370"/>
    </source>
</evidence>
<name>A0AAV8UN88_9RHOD</name>
<keyword evidence="7" id="KW-0479">Metal-binding</keyword>
<dbReference type="SUPFAM" id="SSF52540">
    <property type="entry name" value="P-loop containing nucleoside triphosphate hydrolases"/>
    <property type="match status" value="1"/>
</dbReference>
<comment type="cofactor">
    <cofactor evidence="1">
        <name>Zn(2+)</name>
        <dbReference type="ChEBI" id="CHEBI:29105"/>
    </cofactor>
</comment>
<evidence type="ECO:0000256" key="11">
    <source>
        <dbReference type="ARBA" id="ARBA00022840"/>
    </source>
</evidence>
<dbReference type="SMART" id="SM00382">
    <property type="entry name" value="AAA"/>
    <property type="match status" value="1"/>
</dbReference>
<dbReference type="FunFam" id="3.40.50.300:FF:000001">
    <property type="entry name" value="ATP-dependent zinc metalloprotease FtsH"/>
    <property type="match status" value="1"/>
</dbReference>
<evidence type="ECO:0000256" key="14">
    <source>
        <dbReference type="ARBA" id="ARBA00023136"/>
    </source>
</evidence>
<protein>
    <recommendedName>
        <fullName evidence="16">AAA+ ATPase domain-containing protein</fullName>
    </recommendedName>
</protein>
<evidence type="ECO:0000313" key="17">
    <source>
        <dbReference type="EMBL" id="KAJ8902652.1"/>
    </source>
</evidence>
<dbReference type="CDD" id="cd19501">
    <property type="entry name" value="RecA-like_FtsH"/>
    <property type="match status" value="1"/>
</dbReference>
<evidence type="ECO:0000256" key="12">
    <source>
        <dbReference type="ARBA" id="ARBA00022989"/>
    </source>
</evidence>
<keyword evidence="13" id="KW-0482">Metalloprotease</keyword>
<dbReference type="InterPro" id="IPR003959">
    <property type="entry name" value="ATPase_AAA_core"/>
</dbReference>
<keyword evidence="8" id="KW-0547">Nucleotide-binding</keyword>
<dbReference type="EMBL" id="JAMWBK010000008">
    <property type="protein sequence ID" value="KAJ8902652.1"/>
    <property type="molecule type" value="Genomic_DNA"/>
</dbReference>
<keyword evidence="10" id="KW-0862">Zinc</keyword>
<gene>
    <name evidence="17" type="ORF">NDN08_005972</name>
</gene>
<dbReference type="InterPro" id="IPR003593">
    <property type="entry name" value="AAA+_ATPase"/>
</dbReference>
<dbReference type="GO" id="GO:0008270">
    <property type="term" value="F:zinc ion binding"/>
    <property type="evidence" value="ECO:0007669"/>
    <property type="project" value="InterPro"/>
</dbReference>
<dbReference type="GO" id="GO:0006508">
    <property type="term" value="P:proteolysis"/>
    <property type="evidence" value="ECO:0007669"/>
    <property type="project" value="UniProtKB-KW"/>
</dbReference>
<dbReference type="InterPro" id="IPR041569">
    <property type="entry name" value="AAA_lid_3"/>
</dbReference>
<keyword evidence="14" id="KW-0472">Membrane</keyword>